<organism evidence="2 3">
    <name type="scientific">Muriicola soli</name>
    <dbReference type="NCBI Taxonomy" id="2507538"/>
    <lineage>
        <taxon>Bacteria</taxon>
        <taxon>Pseudomonadati</taxon>
        <taxon>Bacteroidota</taxon>
        <taxon>Flavobacteriia</taxon>
        <taxon>Flavobacteriales</taxon>
        <taxon>Flavobacteriaceae</taxon>
        <taxon>Muriicola</taxon>
    </lineage>
</organism>
<gene>
    <name evidence="2" type="ORF">EQY75_13645</name>
</gene>
<proteinExistence type="predicted"/>
<evidence type="ECO:0000313" key="3">
    <source>
        <dbReference type="Proteomes" id="UP000290889"/>
    </source>
</evidence>
<dbReference type="Proteomes" id="UP000290889">
    <property type="component" value="Chromosome"/>
</dbReference>
<evidence type="ECO:0000259" key="1">
    <source>
        <dbReference type="Pfam" id="PF22322"/>
    </source>
</evidence>
<accession>A0A411ECJ3</accession>
<dbReference type="AlphaFoldDB" id="A0A411ECJ3"/>
<keyword evidence="3" id="KW-1185">Reference proteome</keyword>
<sequence length="167" mass="19042">MKELWGVIRRAKPRQLGQLIVLCLSHFRFIWPTYKATKKTIAFANTHFGVSHRRNAPANAFRHALWNWLIAKGCYKRVKDKDKVLLWTEKITAMHEKILPGNTVSNAMDLHNNAVGRALFKSNSSSDIQSGVTLFLNLTERSVKVTSLEEINHMPATQLVHLLDPKS</sequence>
<feature type="domain" description="DUF6973" evidence="1">
    <location>
        <begin position="21"/>
        <end position="135"/>
    </location>
</feature>
<dbReference type="Pfam" id="PF22322">
    <property type="entry name" value="DUF6973"/>
    <property type="match status" value="1"/>
</dbReference>
<dbReference type="OrthoDB" id="1496068at2"/>
<dbReference type="RefSeq" id="WP_129606746.1">
    <property type="nucleotide sequence ID" value="NZ_CP035544.1"/>
</dbReference>
<name>A0A411ECJ3_9FLAO</name>
<protein>
    <recommendedName>
        <fullName evidence="1">DUF6973 domain-containing protein</fullName>
    </recommendedName>
</protein>
<dbReference type="EMBL" id="CP035544">
    <property type="protein sequence ID" value="QBA65481.1"/>
    <property type="molecule type" value="Genomic_DNA"/>
</dbReference>
<evidence type="ECO:0000313" key="2">
    <source>
        <dbReference type="EMBL" id="QBA65481.1"/>
    </source>
</evidence>
<reference evidence="2 3" key="1">
    <citation type="submission" date="2019-01" db="EMBL/GenBank/DDBJ databases">
        <title>Muriicola soli sp. nov., isolated from soil.</title>
        <authorList>
            <person name="Kang H.J."/>
            <person name="Kim S.B."/>
        </authorList>
    </citation>
    <scope>NUCLEOTIDE SEQUENCE [LARGE SCALE GENOMIC DNA]</scope>
    <source>
        <strain evidence="2 3">MMS17-SY002</strain>
    </source>
</reference>
<dbReference type="InterPro" id="IPR054246">
    <property type="entry name" value="DUF6973"/>
</dbReference>
<dbReference type="KEGG" id="mur:EQY75_13645"/>